<dbReference type="InterPro" id="IPR036390">
    <property type="entry name" value="WH_DNA-bd_sf"/>
</dbReference>
<name>A0ABQ5WSQ7_9PROT</name>
<dbReference type="PANTHER" id="PTHR33221:SF4">
    <property type="entry name" value="HTH-TYPE TRANSCRIPTIONAL REPRESSOR NSRR"/>
    <property type="match status" value="1"/>
</dbReference>
<keyword evidence="1" id="KW-0238">DNA-binding</keyword>
<keyword evidence="3" id="KW-1185">Reference proteome</keyword>
<dbReference type="Pfam" id="PF02082">
    <property type="entry name" value="Rrf2"/>
    <property type="match status" value="1"/>
</dbReference>
<protein>
    <submittedName>
        <fullName evidence="2">HTH-type transcriptional regulator NsrR</fullName>
    </submittedName>
</protein>
<sequence>MRLTLHTDYALRTLLYLGARPNIRVSIRDIAEAYKISENHLVKVVHRLGQGGFIKTIRGRGGGLVLSHPPADIIIGTVVRFTEEDMMLVDCDGVSTGGRACLLAPSCQLRGILGEALNAFLSVLDRYTLADLLKPADLSRLFPELVQSSRDNAEDV</sequence>
<dbReference type="PROSITE" id="PS51197">
    <property type="entry name" value="HTH_RRF2_2"/>
    <property type="match status" value="1"/>
</dbReference>
<dbReference type="RefSeq" id="WP_099287482.1">
    <property type="nucleotide sequence ID" value="NZ_BEWP01000018.1"/>
</dbReference>
<gene>
    <name evidence="2" type="primary">nsrR</name>
    <name evidence="2" type="ORF">GCM10007870_21620</name>
</gene>
<dbReference type="InterPro" id="IPR036388">
    <property type="entry name" value="WH-like_DNA-bd_sf"/>
</dbReference>
<evidence type="ECO:0000256" key="1">
    <source>
        <dbReference type="ARBA" id="ARBA00023125"/>
    </source>
</evidence>
<dbReference type="Proteomes" id="UP001156629">
    <property type="component" value="Unassembled WGS sequence"/>
</dbReference>
<organism evidence="2 3">
    <name type="scientific">Gluconobacter kondonii</name>
    <dbReference type="NCBI Taxonomy" id="941463"/>
    <lineage>
        <taxon>Bacteria</taxon>
        <taxon>Pseudomonadati</taxon>
        <taxon>Pseudomonadota</taxon>
        <taxon>Alphaproteobacteria</taxon>
        <taxon>Acetobacterales</taxon>
        <taxon>Acetobacteraceae</taxon>
        <taxon>Gluconobacter</taxon>
    </lineage>
</organism>
<reference evidence="3" key="1">
    <citation type="journal article" date="2019" name="Int. J. Syst. Evol. Microbiol.">
        <title>The Global Catalogue of Microorganisms (GCM) 10K type strain sequencing project: providing services to taxonomists for standard genome sequencing and annotation.</title>
        <authorList>
            <consortium name="The Broad Institute Genomics Platform"/>
            <consortium name="The Broad Institute Genome Sequencing Center for Infectious Disease"/>
            <person name="Wu L."/>
            <person name="Ma J."/>
        </authorList>
    </citation>
    <scope>NUCLEOTIDE SEQUENCE [LARGE SCALE GENOMIC DNA]</scope>
    <source>
        <strain evidence="3">NBRC 3266</strain>
    </source>
</reference>
<dbReference type="PANTHER" id="PTHR33221">
    <property type="entry name" value="WINGED HELIX-TURN-HELIX TRANSCRIPTIONAL REGULATOR, RRF2 FAMILY"/>
    <property type="match status" value="1"/>
</dbReference>
<dbReference type="NCBIfam" id="TIGR00738">
    <property type="entry name" value="rrf2_super"/>
    <property type="match status" value="1"/>
</dbReference>
<evidence type="ECO:0000313" key="3">
    <source>
        <dbReference type="Proteomes" id="UP001156629"/>
    </source>
</evidence>
<comment type="caution">
    <text evidence="2">The sequence shown here is derived from an EMBL/GenBank/DDBJ whole genome shotgun (WGS) entry which is preliminary data.</text>
</comment>
<dbReference type="Gene3D" id="1.10.10.10">
    <property type="entry name" value="Winged helix-like DNA-binding domain superfamily/Winged helix DNA-binding domain"/>
    <property type="match status" value="1"/>
</dbReference>
<evidence type="ECO:0000313" key="2">
    <source>
        <dbReference type="EMBL" id="GLQ66578.1"/>
    </source>
</evidence>
<dbReference type="SUPFAM" id="SSF46785">
    <property type="entry name" value="Winged helix' DNA-binding domain"/>
    <property type="match status" value="1"/>
</dbReference>
<dbReference type="InterPro" id="IPR000944">
    <property type="entry name" value="Tscrpt_reg_Rrf2"/>
</dbReference>
<dbReference type="GeneID" id="76195792"/>
<accession>A0ABQ5WSQ7</accession>
<dbReference type="EMBL" id="BSNV01000017">
    <property type="protein sequence ID" value="GLQ66578.1"/>
    <property type="molecule type" value="Genomic_DNA"/>
</dbReference>
<proteinExistence type="predicted"/>